<dbReference type="EMBL" id="RSCL01000015">
    <property type="protein sequence ID" value="RUT02735.1"/>
    <property type="molecule type" value="Genomic_DNA"/>
</dbReference>
<reference evidence="1" key="1">
    <citation type="submission" date="2018-12" db="EMBL/GenBank/DDBJ databases">
        <authorList>
            <person name="Will S."/>
            <person name="Neumann-Schaal M."/>
            <person name="Henke P."/>
        </authorList>
    </citation>
    <scope>NUCLEOTIDE SEQUENCE</scope>
    <source>
        <strain evidence="1">PCC 7102</strain>
    </source>
</reference>
<name>A0A3S1CJE1_9CYAN</name>
<evidence type="ECO:0000313" key="1">
    <source>
        <dbReference type="EMBL" id="RUT02735.1"/>
    </source>
</evidence>
<dbReference type="Proteomes" id="UP000271624">
    <property type="component" value="Unassembled WGS sequence"/>
</dbReference>
<reference evidence="1" key="2">
    <citation type="journal article" date="2019" name="Genome Biol. Evol.">
        <title>Day and night: Metabolic profiles and evolutionary relationships of six axenic non-marine cyanobacteria.</title>
        <authorList>
            <person name="Will S.E."/>
            <person name="Henke P."/>
            <person name="Boedeker C."/>
            <person name="Huang S."/>
            <person name="Brinkmann H."/>
            <person name="Rohde M."/>
            <person name="Jarek M."/>
            <person name="Friedl T."/>
            <person name="Seufert S."/>
            <person name="Schumacher M."/>
            <person name="Overmann J."/>
            <person name="Neumann-Schaal M."/>
            <person name="Petersen J."/>
        </authorList>
    </citation>
    <scope>NUCLEOTIDE SEQUENCE [LARGE SCALE GENOMIC DNA]</scope>
    <source>
        <strain evidence="1">PCC 7102</strain>
    </source>
</reference>
<proteinExistence type="predicted"/>
<gene>
    <name evidence="1" type="ORF">DSM106972_056550</name>
</gene>
<sequence length="63" mass="7434">MDISKNITELVFVGFIETIDSPLVIWSEERFIEHQQNNPDWLPLETSRIVHQISPEILAKMQR</sequence>
<comment type="caution">
    <text evidence="1">The sequence shown here is derived from an EMBL/GenBank/DDBJ whole genome shotgun (WGS) entry which is preliminary data.</text>
</comment>
<evidence type="ECO:0000313" key="2">
    <source>
        <dbReference type="Proteomes" id="UP000271624"/>
    </source>
</evidence>
<keyword evidence="2" id="KW-1185">Reference proteome</keyword>
<protein>
    <submittedName>
        <fullName evidence="1">Uncharacterized protein</fullName>
    </submittedName>
</protein>
<dbReference type="AlphaFoldDB" id="A0A3S1CJE1"/>
<dbReference type="RefSeq" id="WP_127083923.1">
    <property type="nucleotide sequence ID" value="NZ_RSCL01000015.1"/>
</dbReference>
<organism evidence="1 2">
    <name type="scientific">Dulcicalothrix desertica PCC 7102</name>
    <dbReference type="NCBI Taxonomy" id="232991"/>
    <lineage>
        <taxon>Bacteria</taxon>
        <taxon>Bacillati</taxon>
        <taxon>Cyanobacteriota</taxon>
        <taxon>Cyanophyceae</taxon>
        <taxon>Nostocales</taxon>
        <taxon>Calotrichaceae</taxon>
        <taxon>Dulcicalothrix</taxon>
    </lineage>
</organism>
<accession>A0A3S1CJE1</accession>